<dbReference type="AlphaFoldDB" id="A0A6V7R7B6"/>
<feature type="transmembrane region" description="Helical" evidence="1">
    <location>
        <begin position="152"/>
        <end position="173"/>
    </location>
</feature>
<sequence>MSDIAWLIVFCEIAFWVVIAIGLVFRYIFRKEKLGFIFLALTPVIDLVLLTVTTFDLMNGATAGYPHAIAAVYIAVSLVFGRDMIRWFDDRFRYYVMKQGEKPGQVFGYDYAKQYAKSFIKHIIAYVIGTGLLYLIKILVHNNEQTQALDGVINVWTIVLAVDLIITLSNFIWPKKKK</sequence>
<organism evidence="2 3">
    <name type="scientific">Phocicoccus schoeneichii</name>
    <dbReference type="NCBI Taxonomy" id="1812261"/>
    <lineage>
        <taxon>Bacteria</taxon>
        <taxon>Bacillati</taxon>
        <taxon>Bacillota</taxon>
        <taxon>Bacilli</taxon>
        <taxon>Bacillales</taxon>
        <taxon>Salinicoccaceae</taxon>
        <taxon>Phocicoccus</taxon>
    </lineage>
</organism>
<evidence type="ECO:0000313" key="3">
    <source>
        <dbReference type="Proteomes" id="UP000521032"/>
    </source>
</evidence>
<feature type="transmembrane region" description="Helical" evidence="1">
    <location>
        <begin position="123"/>
        <end position="140"/>
    </location>
</feature>
<feature type="transmembrane region" description="Helical" evidence="1">
    <location>
        <begin position="6"/>
        <end position="29"/>
    </location>
</feature>
<keyword evidence="1" id="KW-0472">Membrane</keyword>
<reference evidence="2 3" key="1">
    <citation type="submission" date="2020-07" db="EMBL/GenBank/DDBJ databases">
        <authorList>
            <person name="Criscuolo A."/>
        </authorList>
    </citation>
    <scope>NUCLEOTIDE SEQUENCE [LARGE SCALE GENOMIC DNA]</scope>
    <source>
        <strain evidence="3">CIP 111030</strain>
    </source>
</reference>
<dbReference type="EMBL" id="CAJEWE010000006">
    <property type="protein sequence ID" value="CAD2072742.1"/>
    <property type="molecule type" value="Genomic_DNA"/>
</dbReference>
<protein>
    <recommendedName>
        <fullName evidence="4">Membrane protein YmcC</fullName>
    </recommendedName>
</protein>
<dbReference type="RefSeq" id="WP_186085274.1">
    <property type="nucleotide sequence ID" value="NZ_BMDB01000001.1"/>
</dbReference>
<keyword evidence="3" id="KW-1185">Reference proteome</keyword>
<evidence type="ECO:0000313" key="2">
    <source>
        <dbReference type="EMBL" id="CAD2072742.1"/>
    </source>
</evidence>
<name>A0A6V7R7B6_9BACL</name>
<keyword evidence="1" id="KW-1133">Transmembrane helix</keyword>
<evidence type="ECO:0000256" key="1">
    <source>
        <dbReference type="SAM" id="Phobius"/>
    </source>
</evidence>
<proteinExistence type="predicted"/>
<feature type="transmembrane region" description="Helical" evidence="1">
    <location>
        <begin position="36"/>
        <end position="58"/>
    </location>
</feature>
<gene>
    <name evidence="2" type="ORF">JEOSCH030_00401</name>
</gene>
<comment type="caution">
    <text evidence="2">The sequence shown here is derived from an EMBL/GenBank/DDBJ whole genome shotgun (WGS) entry which is preliminary data.</text>
</comment>
<accession>A0A6V7R7B6</accession>
<dbReference type="Proteomes" id="UP000521032">
    <property type="component" value="Unassembled WGS sequence"/>
</dbReference>
<keyword evidence="1" id="KW-0812">Transmembrane</keyword>
<evidence type="ECO:0008006" key="4">
    <source>
        <dbReference type="Google" id="ProtNLM"/>
    </source>
</evidence>
<feature type="transmembrane region" description="Helical" evidence="1">
    <location>
        <begin position="64"/>
        <end position="81"/>
    </location>
</feature>